<keyword evidence="3 6" id="KW-1133">Transmembrane helix</keyword>
<dbReference type="VEuPathDB" id="FungiDB:PV10_01037"/>
<dbReference type="Proteomes" id="UP000288859">
    <property type="component" value="Unassembled WGS sequence"/>
</dbReference>
<evidence type="ECO:0000256" key="4">
    <source>
        <dbReference type="ARBA" id="ARBA00023136"/>
    </source>
</evidence>
<keyword evidence="4 6" id="KW-0472">Membrane</keyword>
<dbReference type="InterPro" id="IPR002523">
    <property type="entry name" value="MgTranspt_CorA/ZnTranspt_ZntB"/>
</dbReference>
<feature type="region of interest" description="Disordered" evidence="5">
    <location>
        <begin position="246"/>
        <end position="286"/>
    </location>
</feature>
<feature type="compositionally biased region" description="Polar residues" evidence="5">
    <location>
        <begin position="361"/>
        <end position="372"/>
    </location>
</feature>
<evidence type="ECO:0000313" key="8">
    <source>
        <dbReference type="Proteomes" id="UP000288859"/>
    </source>
</evidence>
<dbReference type="Gene3D" id="1.20.58.340">
    <property type="entry name" value="Magnesium transport protein CorA, transmembrane region"/>
    <property type="match status" value="1"/>
</dbReference>
<feature type="transmembrane region" description="Helical" evidence="6">
    <location>
        <begin position="708"/>
        <end position="731"/>
    </location>
</feature>
<feature type="compositionally biased region" description="Polar residues" evidence="5">
    <location>
        <begin position="300"/>
        <end position="313"/>
    </location>
</feature>
<dbReference type="EMBL" id="NAJM01000014">
    <property type="protein sequence ID" value="RVX72100.1"/>
    <property type="molecule type" value="Genomic_DNA"/>
</dbReference>
<protein>
    <submittedName>
        <fullName evidence="7">Uncharacterized protein</fullName>
    </submittedName>
</protein>
<feature type="compositionally biased region" description="Polar residues" evidence="5">
    <location>
        <begin position="321"/>
        <end position="335"/>
    </location>
</feature>
<feature type="region of interest" description="Disordered" evidence="5">
    <location>
        <begin position="300"/>
        <end position="335"/>
    </location>
</feature>
<gene>
    <name evidence="7" type="ORF">B0A52_04698</name>
</gene>
<evidence type="ECO:0000256" key="1">
    <source>
        <dbReference type="ARBA" id="ARBA00004141"/>
    </source>
</evidence>
<evidence type="ECO:0000256" key="3">
    <source>
        <dbReference type="ARBA" id="ARBA00022989"/>
    </source>
</evidence>
<dbReference type="GO" id="GO:0046873">
    <property type="term" value="F:metal ion transmembrane transporter activity"/>
    <property type="evidence" value="ECO:0007669"/>
    <property type="project" value="InterPro"/>
</dbReference>
<dbReference type="AlphaFoldDB" id="A0A438N8J2"/>
<name>A0A438N8J2_EXOME</name>
<accession>A0A438N8J2</accession>
<evidence type="ECO:0000256" key="6">
    <source>
        <dbReference type="SAM" id="Phobius"/>
    </source>
</evidence>
<sequence>MAQYPAFSRPIDVVAKNRHLRYLLESHHQRPSISRYEHSQGGELLASSHFSSVSNEEDVKGLLIPSHPLCHTHTLVIEDVSSDLIVELQTVLGLDVELFAAHLTNCGRNLSDMGEGDFSFGDSEYSTWWTRRLKKQFFSIKWHRPYVVDWAPSAIESSLHVSPARLTHFDTKPQVYQRSSNFRRAFLDLRTTNAIWDYSRATASNLKRGDQLVAEERLTIWKGEYRGHGIVLLLVDPEFGTVSNKVSHGGGRTAQFRASTKPQLVVPRSPVLRPSPTSCSETERPASLQCEELPVLNSASVDSQTSHPNQNSADHSHGSAVENTKTQAQLAADPSSTTDAMLLETSRNSTAVATQGGMDDASQQPESSQTGQQRFQAFFPPETGFPAPRPSGSTSFFMNVAWRGPDSAFSTDRPHPRGLLSSVTSTREDLSLWLTTHHLPIEALDSHSQPLCRIFEIIHADTMDFLLSIETFLDNILSNSDSEVVLENNIRIWRSLLNITGGELRYLTQQIPKFTEFLVESSSRAHDQDHNPSKTSSQQQLLREISRIQERLDKTLITLVSSLSVVESRRAIVEAESISKLTELAFVYIPLSFAATFFGMQVRQLDPETTSITWFWVMAIALVATSYGVRLLIRSQAILHAKKVVGTAIRQNANLTESQPIGTRAAIAALGRLLPSMIDESLSLQLMVAAIFLVIPLISIWANGGLVHGMVVVISICVALLVAFTLLMLCLRPHDNLRPLGEWISDSHSRARTVLLERDTERAAEQPLA</sequence>
<feature type="transmembrane region" description="Helical" evidence="6">
    <location>
        <begin position="614"/>
        <end position="633"/>
    </location>
</feature>
<feature type="region of interest" description="Disordered" evidence="5">
    <location>
        <begin position="349"/>
        <end position="372"/>
    </location>
</feature>
<dbReference type="SUPFAM" id="SSF144083">
    <property type="entry name" value="Magnesium transport protein CorA, transmembrane region"/>
    <property type="match status" value="1"/>
</dbReference>
<feature type="compositionally biased region" description="Low complexity" evidence="5">
    <location>
        <begin position="264"/>
        <end position="276"/>
    </location>
</feature>
<evidence type="ECO:0000256" key="2">
    <source>
        <dbReference type="ARBA" id="ARBA00022692"/>
    </source>
</evidence>
<dbReference type="OrthoDB" id="4137041at2759"/>
<dbReference type="Pfam" id="PF01544">
    <property type="entry name" value="CorA"/>
    <property type="match status" value="1"/>
</dbReference>
<keyword evidence="2 6" id="KW-0812">Transmembrane</keyword>
<organism evidence="7 8">
    <name type="scientific">Exophiala mesophila</name>
    <name type="common">Black yeast-like fungus</name>
    <dbReference type="NCBI Taxonomy" id="212818"/>
    <lineage>
        <taxon>Eukaryota</taxon>
        <taxon>Fungi</taxon>
        <taxon>Dikarya</taxon>
        <taxon>Ascomycota</taxon>
        <taxon>Pezizomycotina</taxon>
        <taxon>Eurotiomycetes</taxon>
        <taxon>Chaetothyriomycetidae</taxon>
        <taxon>Chaetothyriales</taxon>
        <taxon>Herpotrichiellaceae</taxon>
        <taxon>Exophiala</taxon>
    </lineage>
</organism>
<comment type="caution">
    <text evidence="7">The sequence shown here is derived from an EMBL/GenBank/DDBJ whole genome shotgun (WGS) entry which is preliminary data.</text>
</comment>
<dbReference type="InterPro" id="IPR045863">
    <property type="entry name" value="CorA_TM1_TM2"/>
</dbReference>
<evidence type="ECO:0000256" key="5">
    <source>
        <dbReference type="SAM" id="MobiDB-lite"/>
    </source>
</evidence>
<comment type="subcellular location">
    <subcellularLocation>
        <location evidence="1">Membrane</location>
        <topology evidence="1">Multi-pass membrane protein</topology>
    </subcellularLocation>
</comment>
<proteinExistence type="predicted"/>
<dbReference type="GO" id="GO:0016020">
    <property type="term" value="C:membrane"/>
    <property type="evidence" value="ECO:0007669"/>
    <property type="project" value="UniProtKB-SubCell"/>
</dbReference>
<feature type="transmembrane region" description="Helical" evidence="6">
    <location>
        <begin position="682"/>
        <end position="702"/>
    </location>
</feature>
<evidence type="ECO:0000313" key="7">
    <source>
        <dbReference type="EMBL" id="RVX72100.1"/>
    </source>
</evidence>
<reference evidence="7 8" key="1">
    <citation type="submission" date="2017-03" db="EMBL/GenBank/DDBJ databases">
        <title>Genomes of endolithic fungi from Antarctica.</title>
        <authorList>
            <person name="Coleine C."/>
            <person name="Masonjones S."/>
            <person name="Stajich J.E."/>
        </authorList>
    </citation>
    <scope>NUCLEOTIDE SEQUENCE [LARGE SCALE GENOMIC DNA]</scope>
    <source>
        <strain evidence="7 8">CCFEE 6314</strain>
    </source>
</reference>